<comment type="caution">
    <text evidence="1">The sequence shown here is derived from an EMBL/GenBank/DDBJ whole genome shotgun (WGS) entry which is preliminary data.</text>
</comment>
<proteinExistence type="predicted"/>
<gene>
    <name evidence="1" type="ORF">BV25DRAFT_1819855</name>
</gene>
<dbReference type="Proteomes" id="UP000814140">
    <property type="component" value="Unassembled WGS sequence"/>
</dbReference>
<accession>A0ACB8TGG2</accession>
<evidence type="ECO:0000313" key="1">
    <source>
        <dbReference type="EMBL" id="KAI0067526.1"/>
    </source>
</evidence>
<keyword evidence="2" id="KW-1185">Reference proteome</keyword>
<organism evidence="1 2">
    <name type="scientific">Artomyces pyxidatus</name>
    <dbReference type="NCBI Taxonomy" id="48021"/>
    <lineage>
        <taxon>Eukaryota</taxon>
        <taxon>Fungi</taxon>
        <taxon>Dikarya</taxon>
        <taxon>Basidiomycota</taxon>
        <taxon>Agaricomycotina</taxon>
        <taxon>Agaricomycetes</taxon>
        <taxon>Russulales</taxon>
        <taxon>Auriscalpiaceae</taxon>
        <taxon>Artomyces</taxon>
    </lineage>
</organism>
<dbReference type="EMBL" id="MU277190">
    <property type="protein sequence ID" value="KAI0067526.1"/>
    <property type="molecule type" value="Genomic_DNA"/>
</dbReference>
<evidence type="ECO:0000313" key="2">
    <source>
        <dbReference type="Proteomes" id="UP000814140"/>
    </source>
</evidence>
<reference evidence="1" key="1">
    <citation type="submission" date="2021-03" db="EMBL/GenBank/DDBJ databases">
        <authorList>
            <consortium name="DOE Joint Genome Institute"/>
            <person name="Ahrendt S."/>
            <person name="Looney B.P."/>
            <person name="Miyauchi S."/>
            <person name="Morin E."/>
            <person name="Drula E."/>
            <person name="Courty P.E."/>
            <person name="Chicoki N."/>
            <person name="Fauchery L."/>
            <person name="Kohler A."/>
            <person name="Kuo A."/>
            <person name="Labutti K."/>
            <person name="Pangilinan J."/>
            <person name="Lipzen A."/>
            <person name="Riley R."/>
            <person name="Andreopoulos W."/>
            <person name="He G."/>
            <person name="Johnson J."/>
            <person name="Barry K.W."/>
            <person name="Grigoriev I.V."/>
            <person name="Nagy L."/>
            <person name="Hibbett D."/>
            <person name="Henrissat B."/>
            <person name="Matheny P.B."/>
            <person name="Labbe J."/>
            <person name="Martin F."/>
        </authorList>
    </citation>
    <scope>NUCLEOTIDE SEQUENCE</scope>
    <source>
        <strain evidence="1">HHB10654</strain>
    </source>
</reference>
<protein>
    <submittedName>
        <fullName evidence="1">Uncharacterized protein</fullName>
    </submittedName>
</protein>
<reference evidence="1" key="2">
    <citation type="journal article" date="2022" name="New Phytol.">
        <title>Evolutionary transition to the ectomycorrhizal habit in the genomes of a hyperdiverse lineage of mushroom-forming fungi.</title>
        <authorList>
            <person name="Looney B."/>
            <person name="Miyauchi S."/>
            <person name="Morin E."/>
            <person name="Drula E."/>
            <person name="Courty P.E."/>
            <person name="Kohler A."/>
            <person name="Kuo A."/>
            <person name="LaButti K."/>
            <person name="Pangilinan J."/>
            <person name="Lipzen A."/>
            <person name="Riley R."/>
            <person name="Andreopoulos W."/>
            <person name="He G."/>
            <person name="Johnson J."/>
            <person name="Nolan M."/>
            <person name="Tritt A."/>
            <person name="Barry K.W."/>
            <person name="Grigoriev I.V."/>
            <person name="Nagy L.G."/>
            <person name="Hibbett D."/>
            <person name="Henrissat B."/>
            <person name="Matheny P.B."/>
            <person name="Labbe J."/>
            <person name="Martin F.M."/>
        </authorList>
    </citation>
    <scope>NUCLEOTIDE SEQUENCE</scope>
    <source>
        <strain evidence="1">HHB10654</strain>
    </source>
</reference>
<sequence>MAHLLRLASIVALALAAVATPLSPRAAAGACANPSVVSSKTIGGVLFSTLECPDHAVKPSTSAVPDPVNVCGDVCNTFCGSFGPLPPITEDCAMIVDATQVFASTLPPTFIMQPGQTESLSYGTCEYYFTNNGTVPLEGCWTSFMQQASAAGTICFPPTQPINSLGACKAPDGTWELGAEHSLPLP</sequence>
<name>A0ACB8TGG2_9AGAM</name>